<keyword evidence="1" id="KW-0812">Transmembrane</keyword>
<organism evidence="3 4">
    <name type="scientific">Ralstonia wenshanensis</name>
    <dbReference type="NCBI Taxonomy" id="2842456"/>
    <lineage>
        <taxon>Bacteria</taxon>
        <taxon>Pseudomonadati</taxon>
        <taxon>Pseudomonadota</taxon>
        <taxon>Betaproteobacteria</taxon>
        <taxon>Burkholderiales</taxon>
        <taxon>Burkholderiaceae</taxon>
        <taxon>Ralstonia</taxon>
    </lineage>
</organism>
<name>A0AAD2B5P6_9RALS</name>
<keyword evidence="1" id="KW-0472">Membrane</keyword>
<proteinExistence type="predicted"/>
<gene>
    <name evidence="3" type="ORF">LMG18091_03888</name>
</gene>
<evidence type="ECO:0000256" key="1">
    <source>
        <dbReference type="SAM" id="Phobius"/>
    </source>
</evidence>
<feature type="transmembrane region" description="Helical" evidence="1">
    <location>
        <begin position="849"/>
        <end position="867"/>
    </location>
</feature>
<keyword evidence="4" id="KW-1185">Reference proteome</keyword>
<keyword evidence="1" id="KW-1133">Transmembrane helix</keyword>
<dbReference type="AlphaFoldDB" id="A0AAD2B5P6"/>
<dbReference type="InterPro" id="IPR048126">
    <property type="entry name" value="Toxin_VasX"/>
</dbReference>
<feature type="domain" description="Toxin VasX N-terminal region" evidence="2">
    <location>
        <begin position="7"/>
        <end position="167"/>
    </location>
</feature>
<reference evidence="3 4" key="1">
    <citation type="submission" date="2023-07" db="EMBL/GenBank/DDBJ databases">
        <authorList>
            <person name="Peeters C."/>
        </authorList>
    </citation>
    <scope>NUCLEOTIDE SEQUENCE [LARGE SCALE GENOMIC DNA]</scope>
    <source>
        <strain evidence="3 4">LMG 18091</strain>
    </source>
</reference>
<dbReference type="NCBIfam" id="NF041559">
    <property type="entry name" value="BTH_I2691_fam"/>
    <property type="match status" value="1"/>
</dbReference>
<evidence type="ECO:0000313" key="3">
    <source>
        <dbReference type="EMBL" id="CAJ0703263.1"/>
    </source>
</evidence>
<dbReference type="Proteomes" id="UP001189915">
    <property type="component" value="Unassembled WGS sequence"/>
</dbReference>
<dbReference type="CDD" id="cd20707">
    <property type="entry name" value="MIX_III"/>
    <property type="match status" value="1"/>
</dbReference>
<dbReference type="InterPro" id="IPR046864">
    <property type="entry name" value="VasX_N"/>
</dbReference>
<evidence type="ECO:0000313" key="4">
    <source>
        <dbReference type="Proteomes" id="UP001189915"/>
    </source>
</evidence>
<protein>
    <recommendedName>
        <fullName evidence="2">Toxin VasX N-terminal region domain-containing protein</fullName>
    </recommendedName>
</protein>
<comment type="caution">
    <text evidence="3">The sequence shown here is derived from an EMBL/GenBank/DDBJ whole genome shotgun (WGS) entry which is preliminary data.</text>
</comment>
<accession>A0AAD2B5P6</accession>
<dbReference type="RefSeq" id="WP_316871080.1">
    <property type="nucleotide sequence ID" value="NZ_CATWAF010000005.1"/>
</dbReference>
<dbReference type="Pfam" id="PF20249">
    <property type="entry name" value="VasX_N"/>
    <property type="match status" value="1"/>
</dbReference>
<feature type="transmembrane region" description="Helical" evidence="1">
    <location>
        <begin position="816"/>
        <end position="837"/>
    </location>
</feature>
<sequence>MVCTNPCDDCKREGLPILFTRYAVGYSSRPEGLSLLDKFNPTGKFQPQPGGVSINTARYGVRMLRAGYLYLRIERRGLLEWEGYAIHPHGYLKQFPVMLPQQAETKIACARDARQANNSLVWIKDAKNVKSLWYAFHPDPIDPEHLKREIEPNPAKYMQQFDVAGWLGGNTSQADSMQPAQLDKQVLEYAALGDEKVQVVGNEQFFGLMGMTPQERGWGNYEVEETDQQVIPTPDAAPVIIEEVRTVVVTQPTYPKAHGARLEGVRKFLQDNKGAVVACEDALGIAQELSLHHLSAAIPYVGWLKTADAKGVSNAWKDSASRSIQTIQVALEKKAIDDYDATTDRLREVQDNMAGHYPGSDSPMPVKIRRPDGSYEIISVQELNRRRRADLQKQVDARTAAHDSAVQDMNKAAQTSIAANCDMSRVEEFNNEHKKKLGERDAQMDRIAGDLVQWLKADGLTHVALGRYSEKASIDSGDGSRCAGQLCSILLQLDNSPKGRAWYSALDTFTPGKKNLVWRMLSLNNAEISQEMQAALKLVANPVPPSEQAAVNAQDNARTQKSYADMVAALSSMNKTVKSADKISKEVKTVMDGSEAAAKRFNSLIEIGKAAKESMPAVLLSAIMGKIKELSPSALESMVARGQALMLARGLGTQAIAHIQQQQADVLSSALVKQAKSIQRRVERAIRGGSANSAMQEMRITHTLCAVNALAVLPALGRAYARQDTRTTVELAGTVASLVGTLKQARADFYEKALFKKVPDIVYKTHKVGTATVAERELLTLKAGAARYVAAGMVVGVVWDAVDAVTAKTEKQNDLMWAYIARTIVGGATVVGTIVGARTLTAPLLLLRFNLLSAVVTVALTATIAKLKGQPWVNWLRAQPFRKSDSPKVPHRSEAEMMDKLADALAEIS</sequence>
<dbReference type="EMBL" id="CATWAF010000005">
    <property type="protein sequence ID" value="CAJ0703263.1"/>
    <property type="molecule type" value="Genomic_DNA"/>
</dbReference>
<evidence type="ECO:0000259" key="2">
    <source>
        <dbReference type="Pfam" id="PF20249"/>
    </source>
</evidence>